<reference evidence="2 3" key="1">
    <citation type="submission" date="2020-06" db="EMBL/GenBank/DDBJ databases">
        <authorList>
            <consortium name="Pathogen Informatics"/>
        </authorList>
    </citation>
    <scope>NUCLEOTIDE SEQUENCE [LARGE SCALE GENOMIC DNA]</scope>
    <source>
        <strain evidence="2 3">MOS222</strain>
    </source>
</reference>
<comment type="caution">
    <text evidence="2">The sequence shown here is derived from an EMBL/GenBank/DDBJ whole genome shotgun (WGS) entry which is preliminary data.</text>
</comment>
<keyword evidence="1" id="KW-0472">Membrane</keyword>
<evidence type="ECO:0000313" key="2">
    <source>
        <dbReference type="EMBL" id="CAC8494136.1"/>
    </source>
</evidence>
<feature type="transmembrane region" description="Helical" evidence="1">
    <location>
        <begin position="6"/>
        <end position="25"/>
    </location>
</feature>
<gene>
    <name evidence="2" type="ORF">SAMEA70245418_00306</name>
</gene>
<evidence type="ECO:0000313" key="3">
    <source>
        <dbReference type="Proteomes" id="UP000507408"/>
    </source>
</evidence>
<keyword evidence="1" id="KW-0812">Transmembrane</keyword>
<dbReference type="EMBL" id="CAIIKR010000001">
    <property type="protein sequence ID" value="CAC8494136.1"/>
    <property type="molecule type" value="Genomic_DNA"/>
</dbReference>
<organism evidence="2 3">
    <name type="scientific">Staphylococcus aureus</name>
    <dbReference type="NCBI Taxonomy" id="1280"/>
    <lineage>
        <taxon>Bacteria</taxon>
        <taxon>Bacillati</taxon>
        <taxon>Bacillota</taxon>
        <taxon>Bacilli</taxon>
        <taxon>Bacillales</taxon>
        <taxon>Staphylococcaceae</taxon>
        <taxon>Staphylococcus</taxon>
    </lineage>
</organism>
<name>A0A7I8NI28_STAAU</name>
<dbReference type="Proteomes" id="UP000507408">
    <property type="component" value="Unassembled WGS sequence"/>
</dbReference>
<evidence type="ECO:0000256" key="1">
    <source>
        <dbReference type="SAM" id="Phobius"/>
    </source>
</evidence>
<dbReference type="AlphaFoldDB" id="A0A7I8NI28"/>
<keyword evidence="1" id="KW-1133">Transmembrane helix</keyword>
<accession>A0A7I8NI28</accession>
<protein>
    <submittedName>
        <fullName evidence="2">Membrane protein</fullName>
    </submittedName>
</protein>
<proteinExistence type="predicted"/>
<sequence length="32" mass="3722">MSKKHVFIIIGVILCICIVATVIHFKMKYDEK</sequence>